<comment type="caution">
    <text evidence="2">The sequence shown here is derived from an EMBL/GenBank/DDBJ whole genome shotgun (WGS) entry which is preliminary data.</text>
</comment>
<proteinExistence type="predicted"/>
<dbReference type="InterPro" id="IPR002931">
    <property type="entry name" value="Transglutaminase-like"/>
</dbReference>
<dbReference type="PANTHER" id="PTHR33490:SF6">
    <property type="entry name" value="SLL1049 PROTEIN"/>
    <property type="match status" value="1"/>
</dbReference>
<dbReference type="Pfam" id="PF01841">
    <property type="entry name" value="Transglut_core"/>
    <property type="match status" value="1"/>
</dbReference>
<dbReference type="RefSeq" id="WP_086450930.1">
    <property type="nucleotide sequence ID" value="NZ_MSPP01000002.1"/>
</dbReference>
<dbReference type="Pfam" id="PF08379">
    <property type="entry name" value="Bact_transglu_N"/>
    <property type="match status" value="1"/>
</dbReference>
<dbReference type="Gene3D" id="3.10.620.30">
    <property type="match status" value="1"/>
</dbReference>
<name>A0A251WZM8_9RHOB</name>
<dbReference type="EMBL" id="MSPP01000002">
    <property type="protein sequence ID" value="OUD09595.1"/>
    <property type="molecule type" value="Genomic_DNA"/>
</dbReference>
<evidence type="ECO:0000259" key="1">
    <source>
        <dbReference type="SMART" id="SM00460"/>
    </source>
</evidence>
<dbReference type="InterPro" id="IPR013589">
    <property type="entry name" value="Bac_transglu_N"/>
</dbReference>
<protein>
    <submittedName>
        <fullName evidence="2">Transglutaminase</fullName>
    </submittedName>
</protein>
<evidence type="ECO:0000313" key="2">
    <source>
        <dbReference type="EMBL" id="OUD09595.1"/>
    </source>
</evidence>
<evidence type="ECO:0000313" key="3">
    <source>
        <dbReference type="Proteomes" id="UP000194664"/>
    </source>
</evidence>
<reference evidence="2 3" key="1">
    <citation type="submission" date="2016-12" db="EMBL/GenBank/DDBJ databases">
        <title>The draft genome sequence of HSLHS2.</title>
        <authorList>
            <person name="Hu D."/>
            <person name="Wang L."/>
            <person name="Shao Z."/>
        </authorList>
    </citation>
    <scope>NUCLEOTIDE SEQUENCE [LARGE SCALE GENOMIC DNA]</scope>
    <source>
        <strain evidence="2">MCCC 1A06712</strain>
    </source>
</reference>
<dbReference type="OrthoDB" id="9804023at2"/>
<feature type="domain" description="Transglutaminase-like" evidence="1">
    <location>
        <begin position="161"/>
        <end position="225"/>
    </location>
</feature>
<dbReference type="SUPFAM" id="SSF54001">
    <property type="entry name" value="Cysteine proteinases"/>
    <property type="match status" value="1"/>
</dbReference>
<dbReference type="PANTHER" id="PTHR33490">
    <property type="entry name" value="BLR5614 PROTEIN-RELATED"/>
    <property type="match status" value="1"/>
</dbReference>
<sequence length="268" mass="29128">MNTTQLYIHHQTTYTYDAPVPYGLMQLRLRPKDNLGQRVLRWDVTIDGGKTEVEYTDHHNNHVALISFDADVTELTITCEGEVALSETHGVVGPHAGFAAMWLFDQVTPLTTAGAKCRAIAKAATGEVGTIDWAHSLSQAVRSAITYEIGKSEVGWSAEDAASAGHGVCQDHAHVFIACCRHAGVPARYVSGYLMMDDRTHQDATHAWAEAHIEGLGWVGFDISNGISPDMRYVRVATGMDYADAAPVSGTRFGTASEELSVQLQVQQ</sequence>
<gene>
    <name evidence="2" type="ORF">BVC71_07045</name>
</gene>
<dbReference type="InterPro" id="IPR038765">
    <property type="entry name" value="Papain-like_cys_pep_sf"/>
</dbReference>
<organism evidence="2 3">
    <name type="scientific">Marivivens niveibacter</name>
    <dbReference type="NCBI Taxonomy" id="1930667"/>
    <lineage>
        <taxon>Bacteria</taxon>
        <taxon>Pseudomonadati</taxon>
        <taxon>Pseudomonadota</taxon>
        <taxon>Alphaproteobacteria</taxon>
        <taxon>Rhodobacterales</taxon>
        <taxon>Paracoccaceae</taxon>
        <taxon>Marivivens group</taxon>
        <taxon>Marivivens</taxon>
    </lineage>
</organism>
<keyword evidence="3" id="KW-1185">Reference proteome</keyword>
<accession>A0A251WZM8</accession>
<dbReference type="Proteomes" id="UP000194664">
    <property type="component" value="Unassembled WGS sequence"/>
</dbReference>
<dbReference type="AlphaFoldDB" id="A0A251WZM8"/>
<dbReference type="SMART" id="SM00460">
    <property type="entry name" value="TGc"/>
    <property type="match status" value="1"/>
</dbReference>